<protein>
    <submittedName>
        <fullName evidence="1">UPF0223 family protein</fullName>
    </submittedName>
</protein>
<name>A0ABT0I1Y0_9LACO</name>
<gene>
    <name evidence="1" type="ORF">LNP07_04270</name>
</gene>
<dbReference type="EMBL" id="JAJIAO010000003">
    <property type="protein sequence ID" value="MCK8624725.1"/>
    <property type="molecule type" value="Genomic_DNA"/>
</dbReference>
<evidence type="ECO:0000313" key="2">
    <source>
        <dbReference type="Proteomes" id="UP001522905"/>
    </source>
</evidence>
<proteinExistence type="predicted"/>
<evidence type="ECO:0000313" key="1">
    <source>
        <dbReference type="EMBL" id="MCK8624725.1"/>
    </source>
</evidence>
<dbReference type="InterPro" id="IPR023324">
    <property type="entry name" value="BH2638-like_sf"/>
</dbReference>
<dbReference type="SUPFAM" id="SSF158504">
    <property type="entry name" value="BH2638-like"/>
    <property type="match status" value="1"/>
</dbReference>
<dbReference type="RefSeq" id="WP_220728192.1">
    <property type="nucleotide sequence ID" value="NZ_BPLL01000002.1"/>
</dbReference>
<accession>A0ABT0I1Y0</accession>
<organism evidence="1 2">
    <name type="scientific">Apilactobacillus xinyiensis</name>
    <dbReference type="NCBI Taxonomy" id="2841032"/>
    <lineage>
        <taxon>Bacteria</taxon>
        <taxon>Bacillati</taxon>
        <taxon>Bacillota</taxon>
        <taxon>Bacilli</taxon>
        <taxon>Lactobacillales</taxon>
        <taxon>Lactobacillaceae</taxon>
        <taxon>Apilactobacillus</taxon>
    </lineage>
</organism>
<comment type="caution">
    <text evidence="1">The sequence shown here is derived from an EMBL/GenBank/DDBJ whole genome shotgun (WGS) entry which is preliminary data.</text>
</comment>
<dbReference type="Proteomes" id="UP001522905">
    <property type="component" value="Unassembled WGS sequence"/>
</dbReference>
<dbReference type="InterPro" id="IPR007920">
    <property type="entry name" value="UPF0223"/>
</dbReference>
<dbReference type="Gene3D" id="1.10.220.80">
    <property type="entry name" value="BH2638-like"/>
    <property type="match status" value="1"/>
</dbReference>
<sequence length="92" mass="11072">MKNYAYPIIDDWSQDELVKMIKLFNLTEDAYEKHNGVDVSEFVNQYNLFRQINPSKMEQKQICREFYDTSGYDIYKVYKLIGDTSKKRLKIN</sequence>
<reference evidence="1 2" key="1">
    <citation type="submission" date="2021-11" db="EMBL/GenBank/DDBJ databases">
        <title>Comparative genomics of bee honey and flower isolates.</title>
        <authorList>
            <person name="Bechtner J.D."/>
            <person name="Gallus M.K."/>
            <person name="Ehrmann M."/>
        </authorList>
    </citation>
    <scope>NUCLEOTIDE SEQUENCE [LARGE SCALE GENOMIC DNA]</scope>
    <source>
        <strain evidence="1 2">M161</strain>
    </source>
</reference>
<keyword evidence="2" id="KW-1185">Reference proteome</keyword>
<dbReference type="Pfam" id="PF05256">
    <property type="entry name" value="UPF0223"/>
    <property type="match status" value="1"/>
</dbReference>